<evidence type="ECO:0000313" key="1">
    <source>
        <dbReference type="EMBL" id="MCI75846.1"/>
    </source>
</evidence>
<dbReference type="AlphaFoldDB" id="A0A392UTK4"/>
<protein>
    <submittedName>
        <fullName evidence="1">Kinesin-like protein KIF22</fullName>
    </submittedName>
</protein>
<proteinExistence type="predicted"/>
<name>A0A392UTK4_9FABA</name>
<evidence type="ECO:0000313" key="2">
    <source>
        <dbReference type="Proteomes" id="UP000265520"/>
    </source>
</evidence>
<comment type="caution">
    <text evidence="1">The sequence shown here is derived from an EMBL/GenBank/DDBJ whole genome shotgun (WGS) entry which is preliminary data.</text>
</comment>
<accession>A0A392UTK4</accession>
<sequence length="29" mass="3292">MADYIIDLRDESPLKSLSDLEKIGLSLKQ</sequence>
<reference evidence="1 2" key="1">
    <citation type="journal article" date="2018" name="Front. Plant Sci.">
        <title>Red Clover (Trifolium pratense) and Zigzag Clover (T. medium) - A Picture of Genomic Similarities and Differences.</title>
        <authorList>
            <person name="Dluhosova J."/>
            <person name="Istvanek J."/>
            <person name="Nedelnik J."/>
            <person name="Repkova J."/>
        </authorList>
    </citation>
    <scope>NUCLEOTIDE SEQUENCE [LARGE SCALE GENOMIC DNA]</scope>
    <source>
        <strain evidence="2">cv. 10/8</strain>
        <tissue evidence="1">Leaf</tissue>
    </source>
</reference>
<feature type="non-terminal residue" evidence="1">
    <location>
        <position position="29"/>
    </location>
</feature>
<keyword evidence="2" id="KW-1185">Reference proteome</keyword>
<dbReference type="Proteomes" id="UP000265520">
    <property type="component" value="Unassembled WGS sequence"/>
</dbReference>
<organism evidence="1 2">
    <name type="scientific">Trifolium medium</name>
    <dbReference type="NCBI Taxonomy" id="97028"/>
    <lineage>
        <taxon>Eukaryota</taxon>
        <taxon>Viridiplantae</taxon>
        <taxon>Streptophyta</taxon>
        <taxon>Embryophyta</taxon>
        <taxon>Tracheophyta</taxon>
        <taxon>Spermatophyta</taxon>
        <taxon>Magnoliopsida</taxon>
        <taxon>eudicotyledons</taxon>
        <taxon>Gunneridae</taxon>
        <taxon>Pentapetalae</taxon>
        <taxon>rosids</taxon>
        <taxon>fabids</taxon>
        <taxon>Fabales</taxon>
        <taxon>Fabaceae</taxon>
        <taxon>Papilionoideae</taxon>
        <taxon>50 kb inversion clade</taxon>
        <taxon>NPAAA clade</taxon>
        <taxon>Hologalegina</taxon>
        <taxon>IRL clade</taxon>
        <taxon>Trifolieae</taxon>
        <taxon>Trifolium</taxon>
    </lineage>
</organism>
<dbReference type="EMBL" id="LXQA010892330">
    <property type="protein sequence ID" value="MCI75846.1"/>
    <property type="molecule type" value="Genomic_DNA"/>
</dbReference>